<evidence type="ECO:0000256" key="1">
    <source>
        <dbReference type="SAM" id="MobiDB-lite"/>
    </source>
</evidence>
<sequence>MGPLAHMCSTQRMGGHPASSWGTCCQGYKAVLAAQPGGRNRNAVLSSAVLYFPRPISGDRGPVLVWPAMALQMPMFTTPLRHKARSFPRQTATATAAAAPGFGCSLSPRLTSGTAGYRSTTTLSSSSGRADGCTANGSISSSGNSSTFNASASGRNRIDNYTGRQGSLAPLRLVDIPGKGRGVVATRKLNPGELLMVCRPLALVQGPAQTPVPVPQQQPAKVGARRTQQQPTSPAGAGATGSDGVGFGVPKAGASISEAALVSDLQRLEWRNPQTRVLAFLYRGVQQSESTGRSAPRRAFPVTAAAAADSAGGVILDLTDLTDPWDSGEPSASASATTPAAAMSAGPAVTGASVAQGAGLMADQLAAVVRLNATGLPSDDVLLAKLYGRPNHSFIGLWPAHAMLNHSCAPNAVAVVSGSELFIRCCAPVPAGGEVCITYSGALGLGPLPLRRALLERNHRFRCRCPRCAAEERVPRELAQLWSDIVMLASQQLQPQLMAAAAALRVSNKVGGDGNFNNATSGVSTTAASATAASATAAAAALPALLDVRGQVAKCFGLFEETLGQLSLSPQEELWMQASMYPLYETRARCAQLITRAVANATSASGASEETPSPEQDRVHVQQLEQAEPGKLPHQQQVQAQQQEEDTIELERRLSEEYLDALSLCLRLQGAANAGSDMHVQLAARYDAACAAHVARHPGPRGEQLATDARQRLERALGTRYGTGAETQFRGSSGALRTEGVDTSDTPGAVKADAITAPLTAPSLEELVVVLDELRRQQL</sequence>
<gene>
    <name evidence="3" type="ORF">Vafri_17623</name>
</gene>
<organism evidence="3 4">
    <name type="scientific">Volvox africanus</name>
    <dbReference type="NCBI Taxonomy" id="51714"/>
    <lineage>
        <taxon>Eukaryota</taxon>
        <taxon>Viridiplantae</taxon>
        <taxon>Chlorophyta</taxon>
        <taxon>core chlorophytes</taxon>
        <taxon>Chlorophyceae</taxon>
        <taxon>CS clade</taxon>
        <taxon>Chlamydomonadales</taxon>
        <taxon>Volvocaceae</taxon>
        <taxon>Volvox</taxon>
    </lineage>
</organism>
<dbReference type="EMBL" id="BNCO01000059">
    <property type="protein sequence ID" value="GIL63584.1"/>
    <property type="molecule type" value="Genomic_DNA"/>
</dbReference>
<dbReference type="AlphaFoldDB" id="A0A8J4BLE9"/>
<accession>A0A8J4BLE9</accession>
<feature type="compositionally biased region" description="Low complexity" evidence="1">
    <location>
        <begin position="135"/>
        <end position="151"/>
    </location>
</feature>
<dbReference type="Pfam" id="PF00856">
    <property type="entry name" value="SET"/>
    <property type="match status" value="1"/>
</dbReference>
<reference evidence="3" key="1">
    <citation type="journal article" date="2021" name="Proc. Natl. Acad. Sci. U.S.A.">
        <title>Three genomes in the algal genus Volvox reveal the fate of a haploid sex-determining region after a transition to homothallism.</title>
        <authorList>
            <person name="Yamamoto K."/>
            <person name="Hamaji T."/>
            <person name="Kawai-Toyooka H."/>
            <person name="Matsuzaki R."/>
            <person name="Takahashi F."/>
            <person name="Nishimura Y."/>
            <person name="Kawachi M."/>
            <person name="Noguchi H."/>
            <person name="Minakuchi Y."/>
            <person name="Umen J.G."/>
            <person name="Toyoda A."/>
            <person name="Nozaki H."/>
        </authorList>
    </citation>
    <scope>NUCLEOTIDE SEQUENCE</scope>
    <source>
        <strain evidence="3">NIES-3780</strain>
    </source>
</reference>
<proteinExistence type="predicted"/>
<dbReference type="InterPro" id="IPR053209">
    <property type="entry name" value="Gramillin-biosynth_MTr"/>
</dbReference>
<dbReference type="Gene3D" id="2.170.270.10">
    <property type="entry name" value="SET domain"/>
    <property type="match status" value="1"/>
</dbReference>
<feature type="region of interest" description="Disordered" evidence="1">
    <location>
        <begin position="115"/>
        <end position="151"/>
    </location>
</feature>
<dbReference type="PANTHER" id="PTHR47643">
    <property type="entry name" value="TPR DOMAIN PROTEIN (AFU_ORTHOLOGUE AFUA_5G12710)"/>
    <property type="match status" value="1"/>
</dbReference>
<dbReference type="InterPro" id="IPR001214">
    <property type="entry name" value="SET_dom"/>
</dbReference>
<comment type="caution">
    <text evidence="3">The sequence shown here is derived from an EMBL/GenBank/DDBJ whole genome shotgun (WGS) entry which is preliminary data.</text>
</comment>
<feature type="region of interest" description="Disordered" evidence="1">
    <location>
        <begin position="209"/>
        <end position="246"/>
    </location>
</feature>
<dbReference type="InterPro" id="IPR046341">
    <property type="entry name" value="SET_dom_sf"/>
</dbReference>
<dbReference type="Proteomes" id="UP000747399">
    <property type="component" value="Unassembled WGS sequence"/>
</dbReference>
<dbReference type="PROSITE" id="PS50280">
    <property type="entry name" value="SET"/>
    <property type="match status" value="1"/>
</dbReference>
<evidence type="ECO:0000259" key="2">
    <source>
        <dbReference type="PROSITE" id="PS50280"/>
    </source>
</evidence>
<feature type="domain" description="SET" evidence="2">
    <location>
        <begin position="169"/>
        <end position="440"/>
    </location>
</feature>
<dbReference type="PANTHER" id="PTHR47643:SF2">
    <property type="entry name" value="TPR DOMAIN PROTEIN (AFU_ORTHOLOGUE AFUA_5G12710)"/>
    <property type="match status" value="1"/>
</dbReference>
<dbReference type="SUPFAM" id="SSF82199">
    <property type="entry name" value="SET domain"/>
    <property type="match status" value="1"/>
</dbReference>
<protein>
    <recommendedName>
        <fullName evidence="2">SET domain-containing protein</fullName>
    </recommendedName>
</protein>
<keyword evidence="4" id="KW-1185">Reference proteome</keyword>
<dbReference type="CDD" id="cd20071">
    <property type="entry name" value="SET_SMYD"/>
    <property type="match status" value="1"/>
</dbReference>
<evidence type="ECO:0000313" key="4">
    <source>
        <dbReference type="Proteomes" id="UP000747399"/>
    </source>
</evidence>
<evidence type="ECO:0000313" key="3">
    <source>
        <dbReference type="EMBL" id="GIL63584.1"/>
    </source>
</evidence>
<name>A0A8J4BLE9_9CHLO</name>